<proteinExistence type="predicted"/>
<reference evidence="1" key="1">
    <citation type="journal article" date="2021" name="Proc. Natl. Acad. Sci. U.S.A.">
        <title>A Catalog of Tens of Thousands of Viruses from Human Metagenomes Reveals Hidden Associations with Chronic Diseases.</title>
        <authorList>
            <person name="Tisza M.J."/>
            <person name="Buck C.B."/>
        </authorList>
    </citation>
    <scope>NUCLEOTIDE SEQUENCE</scope>
    <source>
        <strain evidence="1">CtPsO101</strain>
    </source>
</reference>
<organism evidence="1">
    <name type="scientific">Siphoviridae sp. ctPsO101</name>
    <dbReference type="NCBI Taxonomy" id="2825487"/>
    <lineage>
        <taxon>Viruses</taxon>
        <taxon>Duplodnaviria</taxon>
        <taxon>Heunggongvirae</taxon>
        <taxon>Uroviricota</taxon>
        <taxon>Caudoviricetes</taxon>
    </lineage>
</organism>
<evidence type="ECO:0000313" key="1">
    <source>
        <dbReference type="EMBL" id="DAE10951.1"/>
    </source>
</evidence>
<accession>A0A8S5PV60</accession>
<name>A0A8S5PV60_9CAUD</name>
<protein>
    <submittedName>
        <fullName evidence="1">Uncharacterized protein</fullName>
    </submittedName>
</protein>
<sequence>MRRLIDESALKKSIEKWLNPDQIADRMVDIEDIVVSVMMEIEEQPTAYDVDKAVAELEKMADKANDNIMVSEQPQYHDGYEDGVLAAIQIVKGGGVDGD</sequence>
<dbReference type="EMBL" id="BK015523">
    <property type="protein sequence ID" value="DAE10951.1"/>
    <property type="molecule type" value="Genomic_DNA"/>
</dbReference>